<feature type="region of interest" description="Disordered" evidence="1">
    <location>
        <begin position="41"/>
        <end position="66"/>
    </location>
</feature>
<protein>
    <submittedName>
        <fullName evidence="2">Uncharacterized protein</fullName>
    </submittedName>
</protein>
<evidence type="ECO:0000313" key="3">
    <source>
        <dbReference type="Proteomes" id="UP000576969"/>
    </source>
</evidence>
<reference evidence="2 3" key="1">
    <citation type="submission" date="2020-07" db="EMBL/GenBank/DDBJ databases">
        <title>Sequencing the genomes of 1000 actinobacteria strains.</title>
        <authorList>
            <person name="Klenk H.-P."/>
        </authorList>
    </citation>
    <scope>NUCLEOTIDE SEQUENCE [LARGE SCALE GENOMIC DNA]</scope>
    <source>
        <strain evidence="2 3">DSM 24662</strain>
    </source>
</reference>
<accession>A0A7Y9KKA1</accession>
<proteinExistence type="predicted"/>
<dbReference type="EMBL" id="JACCBV010000001">
    <property type="protein sequence ID" value="NYE20511.1"/>
    <property type="molecule type" value="Genomic_DNA"/>
</dbReference>
<keyword evidence="3" id="KW-1185">Reference proteome</keyword>
<gene>
    <name evidence="2" type="ORF">BJ991_002539</name>
</gene>
<dbReference type="RefSeq" id="WP_179490535.1">
    <property type="nucleotide sequence ID" value="NZ_JACCBV010000001.1"/>
</dbReference>
<evidence type="ECO:0000313" key="2">
    <source>
        <dbReference type="EMBL" id="NYE20511.1"/>
    </source>
</evidence>
<dbReference type="AlphaFoldDB" id="A0A7Y9KKA1"/>
<dbReference type="Proteomes" id="UP000576969">
    <property type="component" value="Unassembled WGS sequence"/>
</dbReference>
<sequence>MAAGDISIVINSETKAFKMGVERGIIDPLEDAEKALDELGRSRGPDELERELRTAQRTTENLKDETERTARAIEREYRDSYRSAGDAAGRFKVDAGENMKGFRDEAVQNLSEVASSFDGDLSQMAEGVQGLTGGLASSLTPGIGIPVAILGATAAAFFAAWHQAAEDSEARVKAMYDDFTESGRTFVTEEFVGEAIREIQGDAGKWADAQQRVKDTGVEIGTVLRAMAGDQLAISEVHAAYVKQRDDELEKIREAGGSISEQATAVDAVNAKFGEQTEWIAQIQRDTGTAASKAEAYRDAMGDAVDNSARVRDIVNQIKDRTITIGVQMNNAGFENWWRTVQNRAAQGITVNMRPGQGRAWQ</sequence>
<evidence type="ECO:0000256" key="1">
    <source>
        <dbReference type="SAM" id="MobiDB-lite"/>
    </source>
</evidence>
<name>A0A7Y9KKA1_9MICO</name>
<organism evidence="2 3">
    <name type="scientific">Microbacterium immunditiarum</name>
    <dbReference type="NCBI Taxonomy" id="337480"/>
    <lineage>
        <taxon>Bacteria</taxon>
        <taxon>Bacillati</taxon>
        <taxon>Actinomycetota</taxon>
        <taxon>Actinomycetes</taxon>
        <taxon>Micrococcales</taxon>
        <taxon>Microbacteriaceae</taxon>
        <taxon>Microbacterium</taxon>
    </lineage>
</organism>
<comment type="caution">
    <text evidence="2">The sequence shown here is derived from an EMBL/GenBank/DDBJ whole genome shotgun (WGS) entry which is preliminary data.</text>
</comment>